<dbReference type="HOGENOM" id="CLU_3263643_0_0_2"/>
<organism evidence="1 2">
    <name type="scientific">Geoglobus acetivorans</name>
    <dbReference type="NCBI Taxonomy" id="565033"/>
    <lineage>
        <taxon>Archaea</taxon>
        <taxon>Methanobacteriati</taxon>
        <taxon>Methanobacteriota</taxon>
        <taxon>Archaeoglobi</taxon>
        <taxon>Archaeoglobales</taxon>
        <taxon>Archaeoglobaceae</taxon>
        <taxon>Geoglobus</taxon>
    </lineage>
</organism>
<name>A0A0A7GGX5_GEOAI</name>
<dbReference type="AlphaFoldDB" id="A0A0A7GGX5"/>
<proteinExistence type="predicted"/>
<protein>
    <submittedName>
        <fullName evidence="1">Uncharacterized protein</fullName>
    </submittedName>
</protein>
<dbReference type="Proteomes" id="UP000030624">
    <property type="component" value="Chromosome"/>
</dbReference>
<gene>
    <name evidence="1" type="ORF">GACE_2300</name>
</gene>
<sequence length="41" mass="4866">MVNFLETAKNEKGAWGIFNWTATWGKLEFKSPSEERKKQDY</sequence>
<dbReference type="KEGG" id="gac:GACE_2300"/>
<dbReference type="EMBL" id="CP009552">
    <property type="protein sequence ID" value="AIY91113.1"/>
    <property type="molecule type" value="Genomic_DNA"/>
</dbReference>
<accession>A0A0A7GGX5</accession>
<evidence type="ECO:0000313" key="2">
    <source>
        <dbReference type="Proteomes" id="UP000030624"/>
    </source>
</evidence>
<evidence type="ECO:0000313" key="1">
    <source>
        <dbReference type="EMBL" id="AIY91113.1"/>
    </source>
</evidence>
<reference evidence="1 2" key="1">
    <citation type="journal article" date="2015" name="Appl. Environ. Microbiol.">
        <title>The Geoglobus acetivorans genome: Fe(III) reduction, acetate utilization, autotrophic growth, and degradation of aromatic compounds in a hyperthermophilic archaeon.</title>
        <authorList>
            <person name="Mardanov A.V."/>
            <person name="Slododkina G.B."/>
            <person name="Slobodkin A.I."/>
            <person name="Beletsky A.V."/>
            <person name="Gavrilov S.N."/>
            <person name="Kublanov I.V."/>
            <person name="Bonch-Osmolovskaya E.A."/>
            <person name="Skryabin K.G."/>
            <person name="Ravin N.V."/>
        </authorList>
    </citation>
    <scope>NUCLEOTIDE SEQUENCE [LARGE SCALE GENOMIC DNA]</scope>
    <source>
        <strain evidence="1 2">SBH6</strain>
    </source>
</reference>